<gene>
    <name evidence="1" type="ORF">SBAD_LOCUS2948</name>
</gene>
<dbReference type="EMBL" id="UZAM01007491">
    <property type="protein sequence ID" value="VDO99478.1"/>
    <property type="molecule type" value="Genomic_DNA"/>
</dbReference>
<protein>
    <submittedName>
        <fullName evidence="1 3">Uncharacterized protein</fullName>
    </submittedName>
</protein>
<keyword evidence="2" id="KW-1185">Reference proteome</keyword>
<reference evidence="3" key="1">
    <citation type="submission" date="2016-06" db="UniProtKB">
        <authorList>
            <consortium name="WormBaseParasite"/>
        </authorList>
    </citation>
    <scope>IDENTIFICATION</scope>
</reference>
<sequence>MLQPYVASWSTCPSYEADLSSVLVIKREAAEREEKFKYLEIVFAGDEKFEEEIGRRIGVASGDLLDGLQWLKQG</sequence>
<dbReference type="Proteomes" id="UP000270296">
    <property type="component" value="Unassembled WGS sequence"/>
</dbReference>
<evidence type="ECO:0000313" key="2">
    <source>
        <dbReference type="Proteomes" id="UP000270296"/>
    </source>
</evidence>
<dbReference type="AlphaFoldDB" id="A0A183IH53"/>
<organism evidence="3">
    <name type="scientific">Soboliphyme baturini</name>
    <dbReference type="NCBI Taxonomy" id="241478"/>
    <lineage>
        <taxon>Eukaryota</taxon>
        <taxon>Metazoa</taxon>
        <taxon>Ecdysozoa</taxon>
        <taxon>Nematoda</taxon>
        <taxon>Enoplea</taxon>
        <taxon>Dorylaimia</taxon>
        <taxon>Dioctophymatida</taxon>
        <taxon>Dioctophymatoidea</taxon>
        <taxon>Soboliphymatidae</taxon>
        <taxon>Soboliphyme</taxon>
    </lineage>
</organism>
<evidence type="ECO:0000313" key="3">
    <source>
        <dbReference type="WBParaSite" id="SBAD_0000308701-mRNA-1"/>
    </source>
</evidence>
<accession>A0A183IH53</accession>
<evidence type="ECO:0000313" key="1">
    <source>
        <dbReference type="EMBL" id="VDO99478.1"/>
    </source>
</evidence>
<dbReference type="OrthoDB" id="424543at2759"/>
<proteinExistence type="predicted"/>
<reference evidence="1 2" key="2">
    <citation type="submission" date="2018-11" db="EMBL/GenBank/DDBJ databases">
        <authorList>
            <consortium name="Pathogen Informatics"/>
        </authorList>
    </citation>
    <scope>NUCLEOTIDE SEQUENCE [LARGE SCALE GENOMIC DNA]</scope>
</reference>
<name>A0A183IH53_9BILA</name>
<dbReference type="WBParaSite" id="SBAD_0000308701-mRNA-1">
    <property type="protein sequence ID" value="SBAD_0000308701-mRNA-1"/>
    <property type="gene ID" value="SBAD_0000308701"/>
</dbReference>